<protein>
    <submittedName>
        <fullName evidence="2">ElaB/YqjD/DUF883 family membrane-anchored ribosome-binding protein</fullName>
    </submittedName>
</protein>
<dbReference type="PROSITE" id="PS51257">
    <property type="entry name" value="PROKAR_LIPOPROTEIN"/>
    <property type="match status" value="1"/>
</dbReference>
<name>A0A7W5H2N7_9BACT</name>
<dbReference type="SUPFAM" id="SSF58113">
    <property type="entry name" value="Apolipoprotein A-I"/>
    <property type="match status" value="1"/>
</dbReference>
<feature type="region of interest" description="Disordered" evidence="1">
    <location>
        <begin position="66"/>
        <end position="85"/>
    </location>
</feature>
<gene>
    <name evidence="2" type="ORF">FHS27_000131</name>
</gene>
<organism evidence="2 3">
    <name type="scientific">Aporhodopirellula rubra</name>
    <dbReference type="NCBI Taxonomy" id="980271"/>
    <lineage>
        <taxon>Bacteria</taxon>
        <taxon>Pseudomonadati</taxon>
        <taxon>Planctomycetota</taxon>
        <taxon>Planctomycetia</taxon>
        <taxon>Pirellulales</taxon>
        <taxon>Pirellulaceae</taxon>
        <taxon>Aporhodopirellula</taxon>
    </lineage>
</organism>
<proteinExistence type="predicted"/>
<dbReference type="EMBL" id="JACHXU010000001">
    <property type="protein sequence ID" value="MBB3204367.1"/>
    <property type="molecule type" value="Genomic_DNA"/>
</dbReference>
<comment type="caution">
    <text evidence="2">The sequence shown here is derived from an EMBL/GenBank/DDBJ whole genome shotgun (WGS) entry which is preliminary data.</text>
</comment>
<evidence type="ECO:0000313" key="3">
    <source>
        <dbReference type="Proteomes" id="UP000536179"/>
    </source>
</evidence>
<evidence type="ECO:0000256" key="1">
    <source>
        <dbReference type="SAM" id="MobiDB-lite"/>
    </source>
</evidence>
<accession>A0A7W5H2N7</accession>
<feature type="region of interest" description="Disordered" evidence="1">
    <location>
        <begin position="94"/>
        <end position="120"/>
    </location>
</feature>
<dbReference type="RefSeq" id="WP_184300323.1">
    <property type="nucleotide sequence ID" value="NZ_JACHXU010000001.1"/>
</dbReference>
<dbReference type="Proteomes" id="UP000536179">
    <property type="component" value="Unassembled WGS sequence"/>
</dbReference>
<evidence type="ECO:0000313" key="2">
    <source>
        <dbReference type="EMBL" id="MBB3204367.1"/>
    </source>
</evidence>
<dbReference type="AlphaFoldDB" id="A0A7W5H2N7"/>
<sequence>MPKLFEILLSLCLLSIGCSGEPDTLRGQAEQAQQELEEAREDAASIIAESEENAVEIVADAREEAREQIEDAKREASEAVTDAEQKLERKIEALKQSTVVDDPKQTNPVAEPDQASTSLQ</sequence>
<reference evidence="2 3" key="1">
    <citation type="submission" date="2020-08" db="EMBL/GenBank/DDBJ databases">
        <title>Genomic Encyclopedia of Type Strains, Phase III (KMG-III): the genomes of soil and plant-associated and newly described type strains.</title>
        <authorList>
            <person name="Whitman W."/>
        </authorList>
    </citation>
    <scope>NUCLEOTIDE SEQUENCE [LARGE SCALE GENOMIC DNA]</scope>
    <source>
        <strain evidence="2 3">CECT 8075</strain>
    </source>
</reference>
<keyword evidence="3" id="KW-1185">Reference proteome</keyword>